<feature type="domain" description="Reverse transcriptase zinc-binding" evidence="1">
    <location>
        <begin position="154"/>
        <end position="209"/>
    </location>
</feature>
<dbReference type="InterPro" id="IPR026960">
    <property type="entry name" value="RVT-Znf"/>
</dbReference>
<accession>A0AAV3Q7Y2</accession>
<sequence length="297" mass="34445">MPEVASQEKYLGLPTMVWRLLIEPESPLARVYKARYYPSGDYWSSTLGPKPSFTWRSLLSVKWLLEDGTFIKIWKHSWVEHTWSKIPITPVPPDFIEAKVSDLIDADIETWNISKVRSWLFNVDNDEILKIKVNRLEPDILGPTTSGLDHNFNIAGKIKHFFWRALQNNLPITDNLRKRKVEVQPTCILCGSGDESVMHVFNSCPFTQDVNKTLQIPMETVNLHEFHEIYQEKRKRLLPDRFKAWMVRIWLIWHQRNLRMNGTAHRPAAEIAGATISYLATQEAAPGVLQHMNSPSF</sequence>
<dbReference type="Proteomes" id="UP001454036">
    <property type="component" value="Unassembled WGS sequence"/>
</dbReference>
<protein>
    <recommendedName>
        <fullName evidence="1">Reverse transcriptase zinc-binding domain-containing protein</fullName>
    </recommendedName>
</protein>
<evidence type="ECO:0000313" key="2">
    <source>
        <dbReference type="EMBL" id="GAA0160045.1"/>
    </source>
</evidence>
<comment type="caution">
    <text evidence="2">The sequence shown here is derived from an EMBL/GenBank/DDBJ whole genome shotgun (WGS) entry which is preliminary data.</text>
</comment>
<proteinExistence type="predicted"/>
<gene>
    <name evidence="2" type="ORF">LIER_16689</name>
</gene>
<dbReference type="Pfam" id="PF13966">
    <property type="entry name" value="zf-RVT"/>
    <property type="match status" value="1"/>
</dbReference>
<evidence type="ECO:0000313" key="3">
    <source>
        <dbReference type="Proteomes" id="UP001454036"/>
    </source>
</evidence>
<dbReference type="EMBL" id="BAABME010003763">
    <property type="protein sequence ID" value="GAA0160045.1"/>
    <property type="molecule type" value="Genomic_DNA"/>
</dbReference>
<organism evidence="2 3">
    <name type="scientific">Lithospermum erythrorhizon</name>
    <name type="common">Purple gromwell</name>
    <name type="synonym">Lithospermum officinale var. erythrorhizon</name>
    <dbReference type="NCBI Taxonomy" id="34254"/>
    <lineage>
        <taxon>Eukaryota</taxon>
        <taxon>Viridiplantae</taxon>
        <taxon>Streptophyta</taxon>
        <taxon>Embryophyta</taxon>
        <taxon>Tracheophyta</taxon>
        <taxon>Spermatophyta</taxon>
        <taxon>Magnoliopsida</taxon>
        <taxon>eudicotyledons</taxon>
        <taxon>Gunneridae</taxon>
        <taxon>Pentapetalae</taxon>
        <taxon>asterids</taxon>
        <taxon>lamiids</taxon>
        <taxon>Boraginales</taxon>
        <taxon>Boraginaceae</taxon>
        <taxon>Boraginoideae</taxon>
        <taxon>Lithospermeae</taxon>
        <taxon>Lithospermum</taxon>
    </lineage>
</organism>
<dbReference type="AlphaFoldDB" id="A0AAV3Q7Y2"/>
<name>A0AAV3Q7Y2_LITER</name>
<evidence type="ECO:0000259" key="1">
    <source>
        <dbReference type="Pfam" id="PF13966"/>
    </source>
</evidence>
<keyword evidence="3" id="KW-1185">Reference proteome</keyword>
<reference evidence="2 3" key="1">
    <citation type="submission" date="2024-01" db="EMBL/GenBank/DDBJ databases">
        <title>The complete chloroplast genome sequence of Lithospermum erythrorhizon: insights into the phylogenetic relationship among Boraginaceae species and the maternal lineages of purple gromwells.</title>
        <authorList>
            <person name="Okada T."/>
            <person name="Watanabe K."/>
        </authorList>
    </citation>
    <scope>NUCLEOTIDE SEQUENCE [LARGE SCALE GENOMIC DNA]</scope>
</reference>